<dbReference type="InterPro" id="IPR036291">
    <property type="entry name" value="NAD(P)-bd_dom_sf"/>
</dbReference>
<dbReference type="RefSeq" id="WP_167039198.1">
    <property type="nucleotide sequence ID" value="NZ_BAAANA010000001.1"/>
</dbReference>
<reference evidence="3 4" key="1">
    <citation type="submission" date="2020-05" db="EMBL/GenBank/DDBJ databases">
        <title>MicrobeNet Type strains.</title>
        <authorList>
            <person name="Nicholson A.C."/>
        </authorList>
    </citation>
    <scope>NUCLEOTIDE SEQUENCE [LARGE SCALE GENOMIC DNA]</scope>
    <source>
        <strain evidence="3 4">JCM 14282</strain>
    </source>
</reference>
<keyword evidence="4" id="KW-1185">Reference proteome</keyword>
<evidence type="ECO:0000256" key="1">
    <source>
        <dbReference type="ARBA" id="ARBA00023002"/>
    </source>
</evidence>
<evidence type="ECO:0000313" key="4">
    <source>
        <dbReference type="Proteomes" id="UP000543598"/>
    </source>
</evidence>
<accession>A0A7Y2Q297</accession>
<sequence>MSPSDGVMVLTGSTSGIGLETARRLAARTTRLVVHGVEGRSAAAAAIERISSGGRAEIVYVPGDFSRLETVAETASAIATAAGGPIAVLVNNAAVPGSPARQVTGDGHERTLQIDYLAAVLLTERLRSSLTDGARIVNLASATHTMTTLDLHDIELEHGYTPVRAYARSKLAIIMYTLWLARHGGRTATPVSLSPGVVNTRLLDAMFGPIGTTVEHGARNVLAALDAHADGGEYFDDGRLVVPSAEALDRERGDALMDWTANALSRFV</sequence>
<dbReference type="EMBL" id="JABEMB010000036">
    <property type="protein sequence ID" value="NNH05202.1"/>
    <property type="molecule type" value="Genomic_DNA"/>
</dbReference>
<evidence type="ECO:0000313" key="3">
    <source>
        <dbReference type="EMBL" id="NNH05202.1"/>
    </source>
</evidence>
<dbReference type="Pfam" id="PF00106">
    <property type="entry name" value="adh_short"/>
    <property type="match status" value="1"/>
</dbReference>
<keyword evidence="1" id="KW-0560">Oxidoreductase</keyword>
<protein>
    <submittedName>
        <fullName evidence="3">SDR family NAD(P)-dependent oxidoreductase</fullName>
    </submittedName>
</protein>
<name>A0A7Y2Q297_9MICO</name>
<dbReference type="Proteomes" id="UP000543598">
    <property type="component" value="Unassembled WGS sequence"/>
</dbReference>
<comment type="caution">
    <text evidence="3">The sequence shown here is derived from an EMBL/GenBank/DDBJ whole genome shotgun (WGS) entry which is preliminary data.</text>
</comment>
<dbReference type="Gene3D" id="3.40.50.720">
    <property type="entry name" value="NAD(P)-binding Rossmann-like Domain"/>
    <property type="match status" value="1"/>
</dbReference>
<dbReference type="GO" id="GO:0016491">
    <property type="term" value="F:oxidoreductase activity"/>
    <property type="evidence" value="ECO:0007669"/>
    <property type="project" value="UniProtKB-KW"/>
</dbReference>
<dbReference type="PRINTS" id="PR00081">
    <property type="entry name" value="GDHRDH"/>
</dbReference>
<dbReference type="AlphaFoldDB" id="A0A7Y2Q297"/>
<dbReference type="SUPFAM" id="SSF51735">
    <property type="entry name" value="NAD(P)-binding Rossmann-fold domains"/>
    <property type="match status" value="1"/>
</dbReference>
<dbReference type="InterPro" id="IPR002347">
    <property type="entry name" value="SDR_fam"/>
</dbReference>
<comment type="similarity">
    <text evidence="2">Belongs to the short-chain dehydrogenases/reductases (SDR) family.</text>
</comment>
<dbReference type="PANTHER" id="PTHR43157">
    <property type="entry name" value="PHOSPHATIDYLINOSITOL-GLYCAN BIOSYNTHESIS CLASS F PROTEIN-RELATED"/>
    <property type="match status" value="1"/>
</dbReference>
<evidence type="ECO:0000256" key="2">
    <source>
        <dbReference type="RuleBase" id="RU000363"/>
    </source>
</evidence>
<dbReference type="PANTHER" id="PTHR43157:SF31">
    <property type="entry name" value="PHOSPHATIDYLINOSITOL-GLYCAN BIOSYNTHESIS CLASS F PROTEIN"/>
    <property type="match status" value="1"/>
</dbReference>
<dbReference type="PRINTS" id="PR00080">
    <property type="entry name" value="SDRFAMILY"/>
</dbReference>
<gene>
    <name evidence="3" type="ORF">HLA99_15250</name>
</gene>
<proteinExistence type="inferred from homology"/>
<organism evidence="3 4">
    <name type="scientific">Microbacterium ulmi</name>
    <dbReference type="NCBI Taxonomy" id="179095"/>
    <lineage>
        <taxon>Bacteria</taxon>
        <taxon>Bacillati</taxon>
        <taxon>Actinomycetota</taxon>
        <taxon>Actinomycetes</taxon>
        <taxon>Micrococcales</taxon>
        <taxon>Microbacteriaceae</taxon>
        <taxon>Microbacterium</taxon>
    </lineage>
</organism>